<dbReference type="EMBL" id="CM047743">
    <property type="protein sequence ID" value="KAJ0030205.1"/>
    <property type="molecule type" value="Genomic_DNA"/>
</dbReference>
<gene>
    <name evidence="1" type="ORF">Pint_14644</name>
</gene>
<sequence length="249" mass="28049">MLLKPLISAGIQPKMMVGGRFMQGSPKTELEVLLQNPGLPKILVQRDGDVQIWFKNQACATMGALEGILGKPGHKLLNLGHNPVEVMRRPRLTNRMPEKNYMAPQPVTGSTPSRGFEDGQKDKSVSEAYEDDADENYDDDIDDKSDAVDDSDDELLSDDFDSDTSQKSHETRKKSRWFSKFFESLDSLTVEEINEPARQWHCPACQCGPAATDWYHGLQPLLTHAKTKGSRRIKLRRELAELLEEELHG</sequence>
<organism evidence="1 2">
    <name type="scientific">Pistacia integerrima</name>
    <dbReference type="NCBI Taxonomy" id="434235"/>
    <lineage>
        <taxon>Eukaryota</taxon>
        <taxon>Viridiplantae</taxon>
        <taxon>Streptophyta</taxon>
        <taxon>Embryophyta</taxon>
        <taxon>Tracheophyta</taxon>
        <taxon>Spermatophyta</taxon>
        <taxon>Magnoliopsida</taxon>
        <taxon>eudicotyledons</taxon>
        <taxon>Gunneridae</taxon>
        <taxon>Pentapetalae</taxon>
        <taxon>rosids</taxon>
        <taxon>malvids</taxon>
        <taxon>Sapindales</taxon>
        <taxon>Anacardiaceae</taxon>
        <taxon>Pistacia</taxon>
    </lineage>
</organism>
<comment type="caution">
    <text evidence="1">The sequence shown here is derived from an EMBL/GenBank/DDBJ whole genome shotgun (WGS) entry which is preliminary data.</text>
</comment>
<name>A0ACC0Y7P0_9ROSI</name>
<proteinExistence type="predicted"/>
<evidence type="ECO:0000313" key="1">
    <source>
        <dbReference type="EMBL" id="KAJ0030205.1"/>
    </source>
</evidence>
<protein>
    <submittedName>
        <fullName evidence="1">Uncharacterized protein</fullName>
    </submittedName>
</protein>
<keyword evidence="2" id="KW-1185">Reference proteome</keyword>
<accession>A0ACC0Y7P0</accession>
<reference evidence="2" key="1">
    <citation type="journal article" date="2023" name="G3 (Bethesda)">
        <title>Genome assembly and association tests identify interacting loci associated with vigor, precocity, and sex in interspecific pistachio rootstocks.</title>
        <authorList>
            <person name="Palmer W."/>
            <person name="Jacygrad E."/>
            <person name="Sagayaradj S."/>
            <person name="Cavanaugh K."/>
            <person name="Han R."/>
            <person name="Bertier L."/>
            <person name="Beede B."/>
            <person name="Kafkas S."/>
            <person name="Golino D."/>
            <person name="Preece J."/>
            <person name="Michelmore R."/>
        </authorList>
    </citation>
    <scope>NUCLEOTIDE SEQUENCE [LARGE SCALE GENOMIC DNA]</scope>
</reference>
<evidence type="ECO:0000313" key="2">
    <source>
        <dbReference type="Proteomes" id="UP001163603"/>
    </source>
</evidence>
<dbReference type="Proteomes" id="UP001163603">
    <property type="component" value="Chromosome 8"/>
</dbReference>